<keyword evidence="2" id="KW-0694">RNA-binding</keyword>
<dbReference type="GO" id="GO:0003723">
    <property type="term" value="F:RNA binding"/>
    <property type="evidence" value="ECO:0007669"/>
    <property type="project" value="UniProtKB-UniRule"/>
</dbReference>
<dbReference type="InterPro" id="IPR036612">
    <property type="entry name" value="KH_dom_type_1_sf"/>
</dbReference>
<feature type="region of interest" description="Disordered" evidence="3">
    <location>
        <begin position="1"/>
        <end position="21"/>
    </location>
</feature>
<proteinExistence type="predicted"/>
<dbReference type="PROSITE" id="PS50084">
    <property type="entry name" value="KH_TYPE_1"/>
    <property type="match status" value="3"/>
</dbReference>
<dbReference type="SUPFAM" id="SSF54791">
    <property type="entry name" value="Eukaryotic type KH-domain (KH-domain type I)"/>
    <property type="match status" value="3"/>
</dbReference>
<evidence type="ECO:0000259" key="4">
    <source>
        <dbReference type="SMART" id="SM00322"/>
    </source>
</evidence>
<evidence type="ECO:0000256" key="3">
    <source>
        <dbReference type="SAM" id="MobiDB-lite"/>
    </source>
</evidence>
<feature type="region of interest" description="Disordered" evidence="3">
    <location>
        <begin position="379"/>
        <end position="404"/>
    </location>
</feature>
<evidence type="ECO:0000256" key="2">
    <source>
        <dbReference type="PROSITE-ProRule" id="PRU00117"/>
    </source>
</evidence>
<protein>
    <recommendedName>
        <fullName evidence="4">K Homology domain-containing protein</fullName>
    </recommendedName>
</protein>
<dbReference type="SMART" id="SM00322">
    <property type="entry name" value="KH"/>
    <property type="match status" value="3"/>
</dbReference>
<accession>A0A0G4GLY5</accession>
<dbReference type="InterPro" id="IPR004087">
    <property type="entry name" value="KH_dom"/>
</dbReference>
<dbReference type="InterPro" id="IPR004088">
    <property type="entry name" value="KH_dom_type_1"/>
</dbReference>
<dbReference type="Gene3D" id="3.30.1370.10">
    <property type="entry name" value="K Homology domain, type 1"/>
    <property type="match status" value="3"/>
</dbReference>
<organism evidence="5">
    <name type="scientific">Chromera velia CCMP2878</name>
    <dbReference type="NCBI Taxonomy" id="1169474"/>
    <lineage>
        <taxon>Eukaryota</taxon>
        <taxon>Sar</taxon>
        <taxon>Alveolata</taxon>
        <taxon>Colpodellida</taxon>
        <taxon>Chromeraceae</taxon>
        <taxon>Chromera</taxon>
    </lineage>
</organism>
<feature type="domain" description="K Homology" evidence="4">
    <location>
        <begin position="260"/>
        <end position="333"/>
    </location>
</feature>
<feature type="domain" description="K Homology" evidence="4">
    <location>
        <begin position="119"/>
        <end position="189"/>
    </location>
</feature>
<dbReference type="VEuPathDB" id="CryptoDB:Cvel_22481"/>
<reference evidence="5" key="1">
    <citation type="submission" date="2014-11" db="EMBL/GenBank/DDBJ databases">
        <authorList>
            <person name="Otto D Thomas"/>
            <person name="Naeem Raeece"/>
        </authorList>
    </citation>
    <scope>NUCLEOTIDE SEQUENCE</scope>
</reference>
<keyword evidence="1" id="KW-0677">Repeat</keyword>
<feature type="compositionally biased region" description="Low complexity" evidence="3">
    <location>
        <begin position="1"/>
        <end position="18"/>
    </location>
</feature>
<evidence type="ECO:0000256" key="1">
    <source>
        <dbReference type="ARBA" id="ARBA00022737"/>
    </source>
</evidence>
<dbReference type="CDD" id="cd00105">
    <property type="entry name" value="KH-I"/>
    <property type="match status" value="1"/>
</dbReference>
<name>A0A0G4GLY5_9ALVE</name>
<dbReference type="AlphaFoldDB" id="A0A0G4GLY5"/>
<evidence type="ECO:0000313" key="5">
    <source>
        <dbReference type="EMBL" id="CEM31139.1"/>
    </source>
</evidence>
<dbReference type="PhylomeDB" id="A0A0G4GLY5"/>
<feature type="domain" description="K Homology" evidence="4">
    <location>
        <begin position="35"/>
        <end position="108"/>
    </location>
</feature>
<gene>
    <name evidence="5" type="ORF">Cvel_22481</name>
</gene>
<dbReference type="Pfam" id="PF00013">
    <property type="entry name" value="KH_1"/>
    <property type="match status" value="3"/>
</dbReference>
<sequence length="468" mass="48279">MDASALAAPAVAAPDMPMETQEGGKKRRVGALQNGPCFVKLLVGNQYAGQLIGKAGQVVAEIEGQTGATLRLSATNAFFPGTTDRIAVASGELEQISAVFRIIMEKLRTAQEEGMSDAASFGCQIVVPKSSVSRIIGKGGAQIKELQQQTQAHMRISNREEGLSERVVSISGDKEKVVEAGLKVIGLIQEDENLSTCTNLKYSLMAPTPSAFGGPMGGQPVPPSAAMGPYGVYGMAPTTLAGSVMALHGLSGVTDDLLSSFCEISFQLADHFVGVLIGRGGQGIAEVSQTTGAKVQVSSKGEYVPGTQNRTVNITGPVLGVHKAHLILLQKIYELETQNKQAGLGGVQQGGALGGMGNPSQAAPASATQQQAFMNGGNRTHAHAAGHMQAPPHQAHPNSFAATQQQPAAAAYGYGAPMQGAQAAGPVAQYGQAAVPNAAAVGGARGAYDWHPLNGTHNPLQQYGQGRQ</sequence>
<dbReference type="EMBL" id="CDMZ01001341">
    <property type="protein sequence ID" value="CEM31139.1"/>
    <property type="molecule type" value="Genomic_DNA"/>
</dbReference>
<dbReference type="PANTHER" id="PTHR10288">
    <property type="entry name" value="KH DOMAIN CONTAINING RNA BINDING PROTEIN"/>
    <property type="match status" value="1"/>
</dbReference>